<evidence type="ECO:0000313" key="1">
    <source>
        <dbReference type="EMBL" id="CAD9362991.1"/>
    </source>
</evidence>
<organism evidence="1">
    <name type="scientific">Trieres chinensis</name>
    <name type="common">Marine centric diatom</name>
    <name type="synonym">Odontella sinensis</name>
    <dbReference type="NCBI Taxonomy" id="1514140"/>
    <lineage>
        <taxon>Eukaryota</taxon>
        <taxon>Sar</taxon>
        <taxon>Stramenopiles</taxon>
        <taxon>Ochrophyta</taxon>
        <taxon>Bacillariophyta</taxon>
        <taxon>Mediophyceae</taxon>
        <taxon>Biddulphiophycidae</taxon>
        <taxon>Eupodiscales</taxon>
        <taxon>Parodontellaceae</taxon>
        <taxon>Trieres</taxon>
    </lineage>
</organism>
<evidence type="ECO:0000313" key="2">
    <source>
        <dbReference type="EMBL" id="CAD9362993.1"/>
    </source>
</evidence>
<gene>
    <name evidence="1" type="ORF">OSIN01602_LOCUS23113</name>
    <name evidence="2" type="ORF">OSIN01602_LOCUS23114</name>
</gene>
<proteinExistence type="predicted"/>
<accession>A0A6U1ZXH3</accession>
<reference evidence="1" key="1">
    <citation type="submission" date="2021-01" db="EMBL/GenBank/DDBJ databases">
        <authorList>
            <person name="Corre E."/>
            <person name="Pelletier E."/>
            <person name="Niang G."/>
            <person name="Scheremetjew M."/>
            <person name="Finn R."/>
            <person name="Kale V."/>
            <person name="Holt S."/>
            <person name="Cochrane G."/>
            <person name="Meng A."/>
            <person name="Brown T."/>
            <person name="Cohen L."/>
        </authorList>
    </citation>
    <scope>NUCLEOTIDE SEQUENCE</scope>
    <source>
        <strain evidence="1">Grunow 1884</strain>
    </source>
</reference>
<name>A0A6U1ZXH3_TRICV</name>
<dbReference type="EMBL" id="HBGO01039868">
    <property type="protein sequence ID" value="CAD9362993.1"/>
    <property type="molecule type" value="Transcribed_RNA"/>
</dbReference>
<dbReference type="AlphaFoldDB" id="A0A6U1ZXH3"/>
<protein>
    <submittedName>
        <fullName evidence="1">Uncharacterized protein</fullName>
    </submittedName>
</protein>
<sequence length="112" mass="12887">MKCAPRHDFSAWAENKNRILLYVKTPDPSLDYFGMAPLLAFDSRNWGCKPDIESNNPTHGGHKMDSTITKPVWRSDGIIQATYSLFLGGIPTLWSRMGPKWRAQFRSDRRIF</sequence>
<dbReference type="EMBL" id="HBGO01039867">
    <property type="protein sequence ID" value="CAD9362991.1"/>
    <property type="molecule type" value="Transcribed_RNA"/>
</dbReference>